<dbReference type="EMBL" id="JABANP010000063">
    <property type="protein sequence ID" value="KAF4692254.1"/>
    <property type="molecule type" value="Genomic_DNA"/>
</dbReference>
<feature type="compositionally biased region" description="Low complexity" evidence="1">
    <location>
        <begin position="19"/>
        <end position="43"/>
    </location>
</feature>
<evidence type="ECO:0000313" key="3">
    <source>
        <dbReference type="Proteomes" id="UP000541610"/>
    </source>
</evidence>
<dbReference type="AlphaFoldDB" id="A0A7J6P7W2"/>
<dbReference type="Gene3D" id="3.10.450.40">
    <property type="match status" value="1"/>
</dbReference>
<evidence type="ECO:0000313" key="2">
    <source>
        <dbReference type="EMBL" id="KAF4692254.1"/>
    </source>
</evidence>
<dbReference type="OrthoDB" id="409625at2759"/>
<feature type="region of interest" description="Disordered" evidence="1">
    <location>
        <begin position="1"/>
        <end position="43"/>
    </location>
</feature>
<organism evidence="2 3">
    <name type="scientific">Perkinsus olseni</name>
    <name type="common">Perkinsus atlanticus</name>
    <dbReference type="NCBI Taxonomy" id="32597"/>
    <lineage>
        <taxon>Eukaryota</taxon>
        <taxon>Sar</taxon>
        <taxon>Alveolata</taxon>
        <taxon>Perkinsozoa</taxon>
        <taxon>Perkinsea</taxon>
        <taxon>Perkinsida</taxon>
        <taxon>Perkinsidae</taxon>
        <taxon>Perkinsus</taxon>
    </lineage>
</organism>
<sequence>MSTTEAAATKRPPSEEPSEATSPKKQKTTTTDQATTGPATADGWLPADLVLSCNKMKQMHCTAENVEQALSEGSNLELKKENDKFSKNVTVHDGGVVVAVRNIPEEVEWPNIKRALEEIVKEKAKDPEGNVVTFATTVDKKKRSCYVLFKPFDDDVQFFTDLKFKVTPFADKAAEVASAKAEGEKAEEKKEESAAPAEEAPKEFELKTGPVYGIELKDALKRLPAHVLRKRESRAKVERLKRNVSSPALDSAVLPSNARSLPSSPSSSCYFYEGLTLDGQLEEAMKCKDRARSRNKPIMLGTQRYNNVQTANNRVRDVLRSRKAGQELKQGTPDYELVEAVLKFHPSAERKLAGMTGIKVDVSPYGGENGESEDISVVKCFNNMQQNPPYINEEDSEKKEAAPAEKSSVLVTLLYVLLCLTQALVWSHSCGDWGLSLSRQVVHCFNETPILQSSLENTGRYHDSPADVENADNRTAAGQGRHGCCGWCRAWYNHLTGGQLYPGRDLNVGILRPLFRTTFHIRGMRYTMAYIHSSSDGEHCRRDCKEEAATALRLPHSCQRLLVLHSREELVCRNVASFEDSSILHSWCVGILRSHFFCRGHDQLPIGILTSCRGTTVGGEHQPGLFGSLRCSVNGGHFRLHIRGHGC</sequence>
<feature type="region of interest" description="Disordered" evidence="1">
    <location>
        <begin position="179"/>
        <end position="202"/>
    </location>
</feature>
<comment type="caution">
    <text evidence="2">The sequence shown here is derived from an EMBL/GenBank/DDBJ whole genome shotgun (WGS) entry which is preliminary data.</text>
</comment>
<proteinExistence type="predicted"/>
<accession>A0A7J6P7W2</accession>
<gene>
    <name evidence="2" type="ORF">FOZ60_013791</name>
</gene>
<reference evidence="2 3" key="1">
    <citation type="submission" date="2020-04" db="EMBL/GenBank/DDBJ databases">
        <title>Perkinsus olseni comparative genomics.</title>
        <authorList>
            <person name="Bogema D.R."/>
        </authorList>
    </citation>
    <scope>NUCLEOTIDE SEQUENCE [LARGE SCALE GENOMIC DNA]</scope>
    <source>
        <strain evidence="2">00978-12</strain>
    </source>
</reference>
<protein>
    <submittedName>
        <fullName evidence="2">Uncharacterized protein</fullName>
    </submittedName>
</protein>
<evidence type="ECO:0000256" key="1">
    <source>
        <dbReference type="SAM" id="MobiDB-lite"/>
    </source>
</evidence>
<feature type="compositionally biased region" description="Basic and acidic residues" evidence="1">
    <location>
        <begin position="181"/>
        <end position="202"/>
    </location>
</feature>
<name>A0A7J6P7W2_PEROL</name>
<dbReference type="Proteomes" id="UP000541610">
    <property type="component" value="Unassembled WGS sequence"/>
</dbReference>